<dbReference type="EMBL" id="AOJL01000046">
    <property type="protein sequence ID" value="ELZ45977.1"/>
    <property type="molecule type" value="Genomic_DNA"/>
</dbReference>
<gene>
    <name evidence="3" type="ORF">C464_11580</name>
</gene>
<dbReference type="OrthoDB" id="218949at2157"/>
<comment type="caution">
    <text evidence="3">The sequence shown here is derived from an EMBL/GenBank/DDBJ whole genome shotgun (WGS) entry which is preliminary data.</text>
</comment>
<feature type="transmembrane region" description="Helical" evidence="2">
    <location>
        <begin position="152"/>
        <end position="173"/>
    </location>
</feature>
<keyword evidence="2" id="KW-0472">Membrane</keyword>
<dbReference type="PATRIC" id="fig|1227466.3.peg.2320"/>
<feature type="region of interest" description="Disordered" evidence="1">
    <location>
        <begin position="61"/>
        <end position="93"/>
    </location>
</feature>
<feature type="compositionally biased region" description="Basic and acidic residues" evidence="1">
    <location>
        <begin position="66"/>
        <end position="75"/>
    </location>
</feature>
<organism evidence="3 4">
    <name type="scientific">Halorubrum coriense DSM 10284</name>
    <dbReference type="NCBI Taxonomy" id="1227466"/>
    <lineage>
        <taxon>Archaea</taxon>
        <taxon>Methanobacteriati</taxon>
        <taxon>Methanobacteriota</taxon>
        <taxon>Stenosarchaea group</taxon>
        <taxon>Halobacteria</taxon>
        <taxon>Halobacteriales</taxon>
        <taxon>Haloferacaceae</taxon>
        <taxon>Halorubrum</taxon>
    </lineage>
</organism>
<dbReference type="Proteomes" id="UP000011509">
    <property type="component" value="Unassembled WGS sequence"/>
</dbReference>
<name>M0EGG8_9EURY</name>
<dbReference type="RefSeq" id="WP_006113837.1">
    <property type="nucleotide sequence ID" value="NZ_AOJL01000046.1"/>
</dbReference>
<dbReference type="AlphaFoldDB" id="M0EGG8"/>
<keyword evidence="2" id="KW-1133">Transmembrane helix</keyword>
<accession>M0EGG8</accession>
<feature type="transmembrane region" description="Helical" evidence="2">
    <location>
        <begin position="39"/>
        <end position="58"/>
    </location>
</feature>
<evidence type="ECO:0000256" key="2">
    <source>
        <dbReference type="SAM" id="Phobius"/>
    </source>
</evidence>
<proteinExistence type="predicted"/>
<evidence type="ECO:0000313" key="4">
    <source>
        <dbReference type="Proteomes" id="UP000011509"/>
    </source>
</evidence>
<feature type="transmembrane region" description="Helical" evidence="2">
    <location>
        <begin position="125"/>
        <end position="146"/>
    </location>
</feature>
<protein>
    <submittedName>
        <fullName evidence="3">Uncharacterized protein</fullName>
    </submittedName>
</protein>
<evidence type="ECO:0000256" key="1">
    <source>
        <dbReference type="SAM" id="MobiDB-lite"/>
    </source>
</evidence>
<evidence type="ECO:0000313" key="3">
    <source>
        <dbReference type="EMBL" id="ELZ45977.1"/>
    </source>
</evidence>
<dbReference type="STRING" id="1227466.C464_11580"/>
<keyword evidence="4" id="KW-1185">Reference proteome</keyword>
<keyword evidence="2" id="KW-0812">Transmembrane</keyword>
<sequence>MRSAIARALRGTAAAVSLLAFAALFLALRARVTAPTVLGGLAAVAVATLLAAVGPSGVRQLLGRGEPGRGDDRGPTAEGDAWLDETGDDAPWTDRADRAAESDPDWWLARLDPALDDAWNRWADAALTVGLAALGIGSLALLATYPGEDPPLGLAVLGVFGLNGALVALPFLFEGD</sequence>
<reference evidence="3 4" key="1">
    <citation type="journal article" date="2014" name="PLoS Genet.">
        <title>Phylogenetically driven sequencing of extremely halophilic archaea reveals strategies for static and dynamic osmo-response.</title>
        <authorList>
            <person name="Becker E.A."/>
            <person name="Seitzer P.M."/>
            <person name="Tritt A."/>
            <person name="Larsen D."/>
            <person name="Krusor M."/>
            <person name="Yao A.I."/>
            <person name="Wu D."/>
            <person name="Madern D."/>
            <person name="Eisen J.A."/>
            <person name="Darling A.E."/>
            <person name="Facciotti M.T."/>
        </authorList>
    </citation>
    <scope>NUCLEOTIDE SEQUENCE [LARGE SCALE GENOMIC DNA]</scope>
    <source>
        <strain evidence="3 4">DSM 10284</strain>
    </source>
</reference>